<evidence type="ECO:0000256" key="1">
    <source>
        <dbReference type="ARBA" id="ARBA00006484"/>
    </source>
</evidence>
<keyword evidence="5" id="KW-1185">Reference proteome</keyword>
<dbReference type="EMBL" id="FQXV01000006">
    <property type="protein sequence ID" value="SHI02651.1"/>
    <property type="molecule type" value="Genomic_DNA"/>
</dbReference>
<dbReference type="InterPro" id="IPR036291">
    <property type="entry name" value="NAD(P)-bd_dom_sf"/>
</dbReference>
<protein>
    <submittedName>
        <fullName evidence="4">NAD(P)-dependent dehydrogenase, short-chain alcohol dehydrogenase family</fullName>
    </submittedName>
</protein>
<keyword evidence="2" id="KW-0560">Oxidoreductase</keyword>
<dbReference type="STRING" id="1123282.SAMN02745823_01994"/>
<dbReference type="AlphaFoldDB" id="A0A1M5XS61"/>
<evidence type="ECO:0000313" key="4">
    <source>
        <dbReference type="EMBL" id="SHI02651.1"/>
    </source>
</evidence>
<dbReference type="OrthoDB" id="5786478at2"/>
<dbReference type="Pfam" id="PF00106">
    <property type="entry name" value="adh_short"/>
    <property type="match status" value="1"/>
</dbReference>
<dbReference type="SUPFAM" id="SSF51735">
    <property type="entry name" value="NAD(P)-binding Rossmann-fold domains"/>
    <property type="match status" value="1"/>
</dbReference>
<dbReference type="Proteomes" id="UP000183995">
    <property type="component" value="Unassembled WGS sequence"/>
</dbReference>
<evidence type="ECO:0000256" key="2">
    <source>
        <dbReference type="ARBA" id="ARBA00023002"/>
    </source>
</evidence>
<evidence type="ECO:0000313" key="5">
    <source>
        <dbReference type="Proteomes" id="UP000183995"/>
    </source>
</evidence>
<proteinExistence type="inferred from homology"/>
<dbReference type="PANTHER" id="PTHR43391">
    <property type="entry name" value="RETINOL DEHYDROGENASE-RELATED"/>
    <property type="match status" value="1"/>
</dbReference>
<dbReference type="RefSeq" id="WP_073078362.1">
    <property type="nucleotide sequence ID" value="NZ_FQXV01000006.1"/>
</dbReference>
<sequence>MKDFAGKIAFITGGASGAGFGQAQIFSEAGMKVVIADVRQDHLDEAMAYFKQKGAPAHAIKLDVTNREQYAAAADEVEKVFGETPDLLVLTAGVNVFGPAEASTYDDYDWVVGVCFGGVVNGLVTFVPRMIKKGKGGHIASTVSWGAFGAGPMTAPYSAAKAGVLNLLESYFVALKPYGIGVTALCPANIRSKIYEAAIQGRPEQFKNTGYNVTEDTQKLLASIHANGMDPRVLADWLKKGVENEQFLVAPYPSGPRMVQLALERFADYASPEGMKRLEEKAKQPPTEEEVKMMSEREGYDVTARPLGSSGPSIDVGFGKAKKDLDWVDSSKKFNK</sequence>
<name>A0A1M5XS61_9FIRM</name>
<dbReference type="CDD" id="cd05233">
    <property type="entry name" value="SDR_c"/>
    <property type="match status" value="1"/>
</dbReference>
<feature type="region of interest" description="Disordered" evidence="3">
    <location>
        <begin position="276"/>
        <end position="296"/>
    </location>
</feature>
<dbReference type="InterPro" id="IPR002347">
    <property type="entry name" value="SDR_fam"/>
</dbReference>
<accession>A0A1M5XS61</accession>
<dbReference type="PANTHER" id="PTHR43391:SF12">
    <property type="entry name" value="OXIDOREDUCTASE EPHD-RELATED"/>
    <property type="match status" value="1"/>
</dbReference>
<dbReference type="PRINTS" id="PR00081">
    <property type="entry name" value="GDHRDH"/>
</dbReference>
<organism evidence="4 5">
    <name type="scientific">Sporobacter termitidis DSM 10068</name>
    <dbReference type="NCBI Taxonomy" id="1123282"/>
    <lineage>
        <taxon>Bacteria</taxon>
        <taxon>Bacillati</taxon>
        <taxon>Bacillota</taxon>
        <taxon>Clostridia</taxon>
        <taxon>Eubacteriales</taxon>
        <taxon>Oscillospiraceae</taxon>
        <taxon>Sporobacter</taxon>
    </lineage>
</organism>
<gene>
    <name evidence="4" type="ORF">SAMN02745823_01994</name>
</gene>
<evidence type="ECO:0000256" key="3">
    <source>
        <dbReference type="SAM" id="MobiDB-lite"/>
    </source>
</evidence>
<dbReference type="Gene3D" id="3.40.50.720">
    <property type="entry name" value="NAD(P)-binding Rossmann-like Domain"/>
    <property type="match status" value="1"/>
</dbReference>
<reference evidence="4 5" key="1">
    <citation type="submission" date="2016-11" db="EMBL/GenBank/DDBJ databases">
        <authorList>
            <person name="Jaros S."/>
            <person name="Januszkiewicz K."/>
            <person name="Wedrychowicz H."/>
        </authorList>
    </citation>
    <scope>NUCLEOTIDE SEQUENCE [LARGE SCALE GENOMIC DNA]</scope>
    <source>
        <strain evidence="4 5">DSM 10068</strain>
    </source>
</reference>
<comment type="similarity">
    <text evidence="1">Belongs to the short-chain dehydrogenases/reductases (SDR) family.</text>
</comment>
<dbReference type="GO" id="GO:0016491">
    <property type="term" value="F:oxidoreductase activity"/>
    <property type="evidence" value="ECO:0007669"/>
    <property type="project" value="UniProtKB-KW"/>
</dbReference>